<name>A0A1F4UFV4_UNCW3</name>
<organism evidence="3 4">
    <name type="scientific">candidate division WOR-3 bacterium RBG_13_43_14</name>
    <dbReference type="NCBI Taxonomy" id="1802590"/>
    <lineage>
        <taxon>Bacteria</taxon>
        <taxon>Bacteria division WOR-3</taxon>
    </lineage>
</organism>
<comment type="caution">
    <text evidence="3">The sequence shown here is derived from an EMBL/GenBank/DDBJ whole genome shotgun (WGS) entry which is preliminary data.</text>
</comment>
<dbReference type="EMBL" id="MEUM01000007">
    <property type="protein sequence ID" value="OGC43812.1"/>
    <property type="molecule type" value="Genomic_DNA"/>
</dbReference>
<dbReference type="Pfam" id="PF08241">
    <property type="entry name" value="Methyltransf_11"/>
    <property type="match status" value="1"/>
</dbReference>
<keyword evidence="1" id="KW-0472">Membrane</keyword>
<proteinExistence type="predicted"/>
<evidence type="ECO:0000259" key="2">
    <source>
        <dbReference type="Pfam" id="PF08241"/>
    </source>
</evidence>
<gene>
    <name evidence="3" type="ORF">A2Y85_01185</name>
</gene>
<evidence type="ECO:0000313" key="4">
    <source>
        <dbReference type="Proteomes" id="UP000177025"/>
    </source>
</evidence>
<dbReference type="Proteomes" id="UP000177025">
    <property type="component" value="Unassembled WGS sequence"/>
</dbReference>
<keyword evidence="1" id="KW-0812">Transmembrane</keyword>
<dbReference type="AlphaFoldDB" id="A0A1F4UFV4"/>
<keyword evidence="1" id="KW-1133">Transmembrane helix</keyword>
<dbReference type="GO" id="GO:0008757">
    <property type="term" value="F:S-adenosylmethionine-dependent methyltransferase activity"/>
    <property type="evidence" value="ECO:0007669"/>
    <property type="project" value="InterPro"/>
</dbReference>
<sequence length="163" mass="19402">MFFIYIGLCIAFYFWFSHYLSYNVLKKMIIRRNKWDLNICCGKTDGGGVNVDIIQHADLPNFRIVDNIYKLPFENKQFDRVLCSHTIEHVDDPQRFLNEMMRVGTDVTVILPPIWDVTAAFNIFEHRWLFLTIKKEYHNQLPKCIKLPGAEYVQRRWGQVKKA</sequence>
<reference evidence="3 4" key="1">
    <citation type="journal article" date="2016" name="Nat. Commun.">
        <title>Thousands of microbial genomes shed light on interconnected biogeochemical processes in an aquifer system.</title>
        <authorList>
            <person name="Anantharaman K."/>
            <person name="Brown C.T."/>
            <person name="Hug L.A."/>
            <person name="Sharon I."/>
            <person name="Castelle C.J."/>
            <person name="Probst A.J."/>
            <person name="Thomas B.C."/>
            <person name="Singh A."/>
            <person name="Wilkins M.J."/>
            <person name="Karaoz U."/>
            <person name="Brodie E.L."/>
            <person name="Williams K.H."/>
            <person name="Hubbard S.S."/>
            <person name="Banfield J.F."/>
        </authorList>
    </citation>
    <scope>NUCLEOTIDE SEQUENCE [LARGE SCALE GENOMIC DNA]</scope>
</reference>
<accession>A0A1F4UFV4</accession>
<evidence type="ECO:0000256" key="1">
    <source>
        <dbReference type="SAM" id="Phobius"/>
    </source>
</evidence>
<feature type="domain" description="Methyltransferase type 11" evidence="2">
    <location>
        <begin position="64"/>
        <end position="103"/>
    </location>
</feature>
<evidence type="ECO:0000313" key="3">
    <source>
        <dbReference type="EMBL" id="OGC43812.1"/>
    </source>
</evidence>
<dbReference type="InterPro" id="IPR013216">
    <property type="entry name" value="Methyltransf_11"/>
</dbReference>
<feature type="transmembrane region" description="Helical" evidence="1">
    <location>
        <begin position="6"/>
        <end position="25"/>
    </location>
</feature>
<dbReference type="SUPFAM" id="SSF53335">
    <property type="entry name" value="S-adenosyl-L-methionine-dependent methyltransferases"/>
    <property type="match status" value="1"/>
</dbReference>
<dbReference type="InterPro" id="IPR029063">
    <property type="entry name" value="SAM-dependent_MTases_sf"/>
</dbReference>
<dbReference type="Gene3D" id="3.40.50.150">
    <property type="entry name" value="Vaccinia Virus protein VP39"/>
    <property type="match status" value="1"/>
</dbReference>
<protein>
    <recommendedName>
        <fullName evidence="2">Methyltransferase type 11 domain-containing protein</fullName>
    </recommendedName>
</protein>